<reference evidence="8" key="1">
    <citation type="submission" date="2019-08" db="EMBL/GenBank/DDBJ databases">
        <authorList>
            <person name="Kucharzyk K."/>
            <person name="Murdoch R.W."/>
            <person name="Higgins S."/>
            <person name="Loffler F."/>
        </authorList>
    </citation>
    <scope>NUCLEOTIDE SEQUENCE</scope>
</reference>
<dbReference type="GO" id="GO:0005886">
    <property type="term" value="C:plasma membrane"/>
    <property type="evidence" value="ECO:0007669"/>
    <property type="project" value="UniProtKB-SubCell"/>
</dbReference>
<dbReference type="PANTHER" id="PTHR33778:SF1">
    <property type="entry name" value="MAGNESIUM TRANSPORTER YHID-RELATED"/>
    <property type="match status" value="1"/>
</dbReference>
<comment type="caution">
    <text evidence="8">The sequence shown here is derived from an EMBL/GenBank/DDBJ whole genome shotgun (WGS) entry which is preliminary data.</text>
</comment>
<organism evidence="8">
    <name type="scientific">bioreactor metagenome</name>
    <dbReference type="NCBI Taxonomy" id="1076179"/>
    <lineage>
        <taxon>unclassified sequences</taxon>
        <taxon>metagenomes</taxon>
        <taxon>ecological metagenomes</taxon>
    </lineage>
</organism>
<gene>
    <name evidence="8" type="ORF">SDC9_194965</name>
</gene>
<dbReference type="InterPro" id="IPR003416">
    <property type="entry name" value="MgtC/SapB/SrpB/YhiD_fam"/>
</dbReference>
<dbReference type="InterPro" id="IPR049177">
    <property type="entry name" value="MgtC_SapB_SrpB_YhiD_N"/>
</dbReference>
<evidence type="ECO:0000259" key="7">
    <source>
        <dbReference type="Pfam" id="PF02308"/>
    </source>
</evidence>
<dbReference type="PANTHER" id="PTHR33778">
    <property type="entry name" value="PROTEIN MGTC"/>
    <property type="match status" value="1"/>
</dbReference>
<evidence type="ECO:0000256" key="1">
    <source>
        <dbReference type="ARBA" id="ARBA00004651"/>
    </source>
</evidence>
<feature type="transmembrane region" description="Helical" evidence="6">
    <location>
        <begin position="7"/>
        <end position="26"/>
    </location>
</feature>
<dbReference type="AlphaFoldDB" id="A0A645IJ52"/>
<evidence type="ECO:0000313" key="8">
    <source>
        <dbReference type="EMBL" id="MPN47363.1"/>
    </source>
</evidence>
<keyword evidence="5 6" id="KW-0472">Membrane</keyword>
<dbReference type="EMBL" id="VSSQ01108799">
    <property type="protein sequence ID" value="MPN47363.1"/>
    <property type="molecule type" value="Genomic_DNA"/>
</dbReference>
<keyword evidence="4 6" id="KW-1133">Transmembrane helix</keyword>
<evidence type="ECO:0000256" key="6">
    <source>
        <dbReference type="SAM" id="Phobius"/>
    </source>
</evidence>
<evidence type="ECO:0000256" key="3">
    <source>
        <dbReference type="ARBA" id="ARBA00022692"/>
    </source>
</evidence>
<dbReference type="Pfam" id="PF02308">
    <property type="entry name" value="MgtC"/>
    <property type="match status" value="1"/>
</dbReference>
<comment type="subcellular location">
    <subcellularLocation>
        <location evidence="1">Cell membrane</location>
        <topology evidence="1">Multi-pass membrane protein</topology>
    </subcellularLocation>
</comment>
<keyword evidence="3 6" id="KW-0812">Transmembrane</keyword>
<protein>
    <recommendedName>
        <fullName evidence="7">MgtC/SapB/SrpB/YhiD N-terminal domain-containing protein</fullName>
    </recommendedName>
</protein>
<sequence length="138" mass="15547">MRQEHIVRGLTTAATLWFVTVLGLAYGAGHYALGTAATLLALIVLTVLPHLEKHLPQDWFAELSLSGKLDALDQDAVRQHLKELGVKVKTCKVTCDLENHRKTLALELKLVYSQRLELSRKLTDYFISQPGITRVEWK</sequence>
<feature type="domain" description="MgtC/SapB/SrpB/YhiD N-terminal" evidence="7">
    <location>
        <begin position="3"/>
        <end position="53"/>
    </location>
</feature>
<accession>A0A645IJ52</accession>
<name>A0A645IJ52_9ZZZZ</name>
<feature type="transmembrane region" description="Helical" evidence="6">
    <location>
        <begin position="32"/>
        <end position="51"/>
    </location>
</feature>
<evidence type="ECO:0000256" key="4">
    <source>
        <dbReference type="ARBA" id="ARBA00022989"/>
    </source>
</evidence>
<proteinExistence type="predicted"/>
<keyword evidence="2" id="KW-1003">Cell membrane</keyword>
<evidence type="ECO:0000256" key="5">
    <source>
        <dbReference type="ARBA" id="ARBA00023136"/>
    </source>
</evidence>
<evidence type="ECO:0000256" key="2">
    <source>
        <dbReference type="ARBA" id="ARBA00022475"/>
    </source>
</evidence>